<gene>
    <name evidence="1" type="ORF">PCASD_04957</name>
</gene>
<dbReference type="EMBL" id="PGCI01000027">
    <property type="protein sequence ID" value="PLW47958.1"/>
    <property type="molecule type" value="Genomic_DNA"/>
</dbReference>
<dbReference type="Proteomes" id="UP000235392">
    <property type="component" value="Unassembled WGS sequence"/>
</dbReference>
<evidence type="ECO:0000313" key="2">
    <source>
        <dbReference type="Proteomes" id="UP000235392"/>
    </source>
</evidence>
<name>A0A2N5VD70_9BASI</name>
<dbReference type="AlphaFoldDB" id="A0A2N5VD70"/>
<reference evidence="1 2" key="1">
    <citation type="submission" date="2017-11" db="EMBL/GenBank/DDBJ databases">
        <title>De novo assembly and phasing of dikaryotic genomes from two isolates of Puccinia coronata f. sp. avenae, the causal agent of oat crown rust.</title>
        <authorList>
            <person name="Miller M.E."/>
            <person name="Zhang Y."/>
            <person name="Omidvar V."/>
            <person name="Sperschneider J."/>
            <person name="Schwessinger B."/>
            <person name="Raley C."/>
            <person name="Palmer J.M."/>
            <person name="Garnica D."/>
            <person name="Upadhyaya N."/>
            <person name="Rathjen J."/>
            <person name="Taylor J.M."/>
            <person name="Park R.F."/>
            <person name="Dodds P.N."/>
            <person name="Hirsch C.D."/>
            <person name="Kianian S.F."/>
            <person name="Figueroa M."/>
        </authorList>
    </citation>
    <scope>NUCLEOTIDE SEQUENCE [LARGE SCALE GENOMIC DNA]</scope>
    <source>
        <strain evidence="1">12SD80</strain>
    </source>
</reference>
<accession>A0A2N5VD70</accession>
<evidence type="ECO:0000313" key="1">
    <source>
        <dbReference type="EMBL" id="PLW47958.1"/>
    </source>
</evidence>
<protein>
    <submittedName>
        <fullName evidence="1">Uncharacterized protein</fullName>
    </submittedName>
</protein>
<proteinExistence type="predicted"/>
<comment type="caution">
    <text evidence="1">The sequence shown here is derived from an EMBL/GenBank/DDBJ whole genome shotgun (WGS) entry which is preliminary data.</text>
</comment>
<sequence length="98" mass="10683">MLAFLAQKGNSIIVDKEAARKGSASTGVDSFAAPHVEDKLSSVEAAPRVFDLDQVNKALDTLLNNCPTHVRTPLKSSLPSYESIPCRENFNAKQQYGY</sequence>
<organism evidence="1 2">
    <name type="scientific">Puccinia coronata f. sp. avenae</name>
    <dbReference type="NCBI Taxonomy" id="200324"/>
    <lineage>
        <taxon>Eukaryota</taxon>
        <taxon>Fungi</taxon>
        <taxon>Dikarya</taxon>
        <taxon>Basidiomycota</taxon>
        <taxon>Pucciniomycotina</taxon>
        <taxon>Pucciniomycetes</taxon>
        <taxon>Pucciniales</taxon>
        <taxon>Pucciniaceae</taxon>
        <taxon>Puccinia</taxon>
    </lineage>
</organism>